<reference evidence="1 2" key="1">
    <citation type="submission" date="2020-08" db="EMBL/GenBank/DDBJ databases">
        <title>Sequencing the genomes of 1000 actinobacteria strains.</title>
        <authorList>
            <person name="Klenk H.-P."/>
        </authorList>
    </citation>
    <scope>NUCLEOTIDE SEQUENCE [LARGE SCALE GENOMIC DNA]</scope>
    <source>
        <strain evidence="1 2">DSM 20419</strain>
    </source>
</reference>
<evidence type="ECO:0000313" key="1">
    <source>
        <dbReference type="EMBL" id="MBB2958238.1"/>
    </source>
</evidence>
<dbReference type="AlphaFoldDB" id="A0A7W4UPN9"/>
<sequence>MSELKRLSLAVQLLSGSCGRLANDRTGVTSALSSAATAIDATPEAASAQAALVDAVRLWQTMSADALASSQEAARFAAGLAG</sequence>
<gene>
    <name evidence="1" type="ORF">FHX72_002383</name>
</gene>
<proteinExistence type="predicted"/>
<dbReference type="EMBL" id="JACHWJ010000003">
    <property type="protein sequence ID" value="MBB2958238.1"/>
    <property type="molecule type" value="Genomic_DNA"/>
</dbReference>
<organism evidence="1 2">
    <name type="scientific">Pseudoclavibacter helvolus</name>
    <dbReference type="NCBI Taxonomy" id="255205"/>
    <lineage>
        <taxon>Bacteria</taxon>
        <taxon>Bacillati</taxon>
        <taxon>Actinomycetota</taxon>
        <taxon>Actinomycetes</taxon>
        <taxon>Micrococcales</taxon>
        <taxon>Microbacteriaceae</taxon>
        <taxon>Pseudoclavibacter</taxon>
    </lineage>
</organism>
<dbReference type="PROSITE" id="PS51257">
    <property type="entry name" value="PROKAR_LIPOPROTEIN"/>
    <property type="match status" value="1"/>
</dbReference>
<dbReference type="Proteomes" id="UP000545286">
    <property type="component" value="Unassembled WGS sequence"/>
</dbReference>
<accession>A0A7W4UPN9</accession>
<comment type="caution">
    <text evidence="1">The sequence shown here is derived from an EMBL/GenBank/DDBJ whole genome shotgun (WGS) entry which is preliminary data.</text>
</comment>
<protein>
    <submittedName>
        <fullName evidence="1">Uncharacterized protein</fullName>
    </submittedName>
</protein>
<dbReference type="RefSeq" id="WP_183625205.1">
    <property type="nucleotide sequence ID" value="NZ_JACHWJ010000003.1"/>
</dbReference>
<evidence type="ECO:0000313" key="2">
    <source>
        <dbReference type="Proteomes" id="UP000545286"/>
    </source>
</evidence>
<name>A0A7W4UPN9_9MICO</name>
<keyword evidence="2" id="KW-1185">Reference proteome</keyword>